<dbReference type="Proteomes" id="UP001404845">
    <property type="component" value="Unassembled WGS sequence"/>
</dbReference>
<accession>A0ABU9Z558</accession>
<name>A0ABU9Z558_9HYPH</name>
<organism evidence="3 5">
    <name type="scientific">Methylorubrum rhodesianum</name>
    <dbReference type="NCBI Taxonomy" id="29427"/>
    <lineage>
        <taxon>Bacteria</taxon>
        <taxon>Pseudomonadati</taxon>
        <taxon>Pseudomonadota</taxon>
        <taxon>Alphaproteobacteria</taxon>
        <taxon>Hyphomicrobiales</taxon>
        <taxon>Methylobacteriaceae</taxon>
        <taxon>Methylorubrum</taxon>
    </lineage>
</organism>
<evidence type="ECO:0000313" key="3">
    <source>
        <dbReference type="EMBL" id="MEN3226316.1"/>
    </source>
</evidence>
<keyword evidence="5" id="KW-1185">Reference proteome</keyword>
<comment type="caution">
    <text evidence="3">The sequence shown here is derived from an EMBL/GenBank/DDBJ whole genome shotgun (WGS) entry which is preliminary data.</text>
</comment>
<evidence type="ECO:0000313" key="5">
    <source>
        <dbReference type="Proteomes" id="UP001404845"/>
    </source>
</evidence>
<evidence type="ECO:0000256" key="2">
    <source>
        <dbReference type="SAM" id="SignalP"/>
    </source>
</evidence>
<feature type="signal peptide" evidence="2">
    <location>
        <begin position="1"/>
        <end position="20"/>
    </location>
</feature>
<keyword evidence="2" id="KW-0732">Signal</keyword>
<dbReference type="EMBL" id="JAQYXL010000001">
    <property type="protein sequence ID" value="MEN3226316.1"/>
    <property type="molecule type" value="Genomic_DNA"/>
</dbReference>
<dbReference type="RefSeq" id="WP_210342243.1">
    <property type="nucleotide sequence ID" value="NZ_JACWCW010000108.1"/>
</dbReference>
<dbReference type="EMBL" id="JAQYXL010000001">
    <property type="protein sequence ID" value="MEN3226319.1"/>
    <property type="molecule type" value="Genomic_DNA"/>
</dbReference>
<sequence length="98" mass="10252">MKKIIVPALALATMVGPAWAGLQAEASRRSGGLATPAYQAQRVAESSKKDTQDKRGAGAPESRPGYHGDTSSKHGNAKFPERPESQHGHGETPGGPQH</sequence>
<feature type="compositionally biased region" description="Basic and acidic residues" evidence="1">
    <location>
        <begin position="45"/>
        <end position="56"/>
    </location>
</feature>
<evidence type="ECO:0000313" key="4">
    <source>
        <dbReference type="EMBL" id="MEN3226319.1"/>
    </source>
</evidence>
<reference evidence="3 5" key="1">
    <citation type="journal article" date="2023" name="PLoS ONE">
        <title>Complete genome assembly of Hawai'i environmental nontuberculous mycobacteria reveals unexpected co-isolation with methylobacteria.</title>
        <authorList>
            <person name="Hendrix J."/>
            <person name="Epperson L.E."/>
            <person name="Tong E.I."/>
            <person name="Chan Y.L."/>
            <person name="Hasan N.A."/>
            <person name="Dawrs S.N."/>
            <person name="Norton G.J."/>
            <person name="Virdi R."/>
            <person name="Crooks J.L."/>
            <person name="Chan E.D."/>
            <person name="Honda J.R."/>
            <person name="Strong M."/>
        </authorList>
    </citation>
    <scope>NUCLEOTIDE SEQUENCE [LARGE SCALE GENOMIC DNA]</scope>
    <source>
        <strain evidence="3 5">NJH_HI01</strain>
    </source>
</reference>
<feature type="region of interest" description="Disordered" evidence="1">
    <location>
        <begin position="28"/>
        <end position="98"/>
    </location>
</feature>
<feature type="chain" id="PRO_5045032803" evidence="2">
    <location>
        <begin position="21"/>
        <end position="98"/>
    </location>
</feature>
<protein>
    <submittedName>
        <fullName evidence="3">Uncharacterized protein</fullName>
    </submittedName>
</protein>
<evidence type="ECO:0000256" key="1">
    <source>
        <dbReference type="SAM" id="MobiDB-lite"/>
    </source>
</evidence>
<feature type="compositionally biased region" description="Basic and acidic residues" evidence="1">
    <location>
        <begin position="79"/>
        <end position="90"/>
    </location>
</feature>
<gene>
    <name evidence="3" type="ORF">PUR21_01280</name>
    <name evidence="4" type="ORF">PUR21_01295</name>
</gene>
<reference evidence="3" key="2">
    <citation type="submission" date="2023-02" db="EMBL/GenBank/DDBJ databases">
        <authorList>
            <person name="Hendrix J."/>
        </authorList>
    </citation>
    <scope>NUCLEOTIDE SEQUENCE</scope>
    <source>
        <strain evidence="3">NJH_HI01</strain>
    </source>
</reference>
<proteinExistence type="predicted"/>